<reference evidence="1" key="1">
    <citation type="submission" date="2018-02" db="EMBL/GenBank/DDBJ databases">
        <title>Rhizophora mucronata_Transcriptome.</title>
        <authorList>
            <person name="Meera S.P."/>
            <person name="Sreeshan A."/>
            <person name="Augustine A."/>
        </authorList>
    </citation>
    <scope>NUCLEOTIDE SEQUENCE</scope>
    <source>
        <tissue evidence="1">Leaf</tissue>
    </source>
</reference>
<accession>A0A2P2QFZ7</accession>
<organism evidence="1">
    <name type="scientific">Rhizophora mucronata</name>
    <name type="common">Asiatic mangrove</name>
    <dbReference type="NCBI Taxonomy" id="61149"/>
    <lineage>
        <taxon>Eukaryota</taxon>
        <taxon>Viridiplantae</taxon>
        <taxon>Streptophyta</taxon>
        <taxon>Embryophyta</taxon>
        <taxon>Tracheophyta</taxon>
        <taxon>Spermatophyta</taxon>
        <taxon>Magnoliopsida</taxon>
        <taxon>eudicotyledons</taxon>
        <taxon>Gunneridae</taxon>
        <taxon>Pentapetalae</taxon>
        <taxon>rosids</taxon>
        <taxon>fabids</taxon>
        <taxon>Malpighiales</taxon>
        <taxon>Rhizophoraceae</taxon>
        <taxon>Rhizophora</taxon>
    </lineage>
</organism>
<protein>
    <submittedName>
        <fullName evidence="1">Uncharacterized protein</fullName>
    </submittedName>
</protein>
<proteinExistence type="predicted"/>
<sequence length="80" mass="9251">MNKTKGLLYCFSSHKVPHSKQVSVVGRDAYKEDTRPEVNSRANRRSIKQKNFVSLTQILIKMGQHHHCHSQTSNPNYETQ</sequence>
<dbReference type="AlphaFoldDB" id="A0A2P2QFZ7"/>
<evidence type="ECO:0000313" key="1">
    <source>
        <dbReference type="EMBL" id="MBX65797.1"/>
    </source>
</evidence>
<name>A0A2P2QFZ7_RHIMU</name>
<dbReference type="EMBL" id="GGEC01085313">
    <property type="protein sequence ID" value="MBX65797.1"/>
    <property type="molecule type" value="Transcribed_RNA"/>
</dbReference>